<dbReference type="Pfam" id="PF03432">
    <property type="entry name" value="Relaxase"/>
    <property type="match status" value="1"/>
</dbReference>
<reference evidence="2 3" key="1">
    <citation type="submission" date="2019-03" db="EMBL/GenBank/DDBJ databases">
        <title>Freshwater and sediment microbial communities from various areas in North America, analyzing microbe dynamics in response to fracking.</title>
        <authorList>
            <person name="Lamendella R."/>
        </authorList>
    </citation>
    <scope>NUCLEOTIDE SEQUENCE [LARGE SCALE GENOMIC DNA]</scope>
    <source>
        <strain evidence="2 3">114D</strain>
    </source>
</reference>
<protein>
    <submittedName>
        <fullName evidence="2">Relaxase/mobilization nuclease-like protein</fullName>
    </submittedName>
</protein>
<evidence type="ECO:0000259" key="1">
    <source>
        <dbReference type="Pfam" id="PF03432"/>
    </source>
</evidence>
<dbReference type="OrthoDB" id="915634at2"/>
<feature type="domain" description="MobA/VirD2-like nuclease" evidence="1">
    <location>
        <begin position="43"/>
        <end position="150"/>
    </location>
</feature>
<evidence type="ECO:0000313" key="3">
    <source>
        <dbReference type="Proteomes" id="UP000294848"/>
    </source>
</evidence>
<organism evidence="2 3">
    <name type="scientific">Sunxiuqinia elliptica</name>
    <dbReference type="NCBI Taxonomy" id="655355"/>
    <lineage>
        <taxon>Bacteria</taxon>
        <taxon>Pseudomonadati</taxon>
        <taxon>Bacteroidota</taxon>
        <taxon>Bacteroidia</taxon>
        <taxon>Marinilabiliales</taxon>
        <taxon>Prolixibacteraceae</taxon>
        <taxon>Sunxiuqinia</taxon>
    </lineage>
</organism>
<sequence length="467" mass="53847">MRVKILSKTGSFGGVRYNTNKMDRQTGKLMSIRNFGILQDAAHNLKPEEVKNYLKSWSASNTRVKDPQLHVMISGKGRENTKEELTQVAENWLEKMGYGENPFIIVAHSDTNNNHVHIVSSRIDKNGKKINDSFEGDRGNRILQNILKQHPHQVINEDVKKLEAYSFSSLAQFKLLYEKSGYSVREQDGNINLFKTGELVKTYSQNDITSLLASKKTNEKRISQLQAIFKKYSSKVDTTLRQEHQNLAGGRKGKVIGYKSDLTEQLKEKFGIDIVFHFKDGLPPYGYTVIDRAKKSVFKGSEIMKLKQFAGNRPVQKYSEADERALIANKYNVDNPKQSKLLARYYKIPEYKINCNRQLSSLEKIHYREMLNYFLDRNSFDNLSRLNIKAYRESGEWFLLDVGSMNIITASEILNQNHYDTLNNSYTNDQEIDNDLDRSFSGFNTNVFANDADDSKARKKRKKKVNR</sequence>
<comment type="caution">
    <text evidence="2">The sequence shown here is derived from an EMBL/GenBank/DDBJ whole genome shotgun (WGS) entry which is preliminary data.</text>
</comment>
<dbReference type="AlphaFoldDB" id="A0A4R6H0T5"/>
<name>A0A4R6H0T5_9BACT</name>
<gene>
    <name evidence="2" type="ORF">DET52_105273</name>
</gene>
<accession>A0A4R6H0T5</accession>
<dbReference type="Proteomes" id="UP000294848">
    <property type="component" value="Unassembled WGS sequence"/>
</dbReference>
<dbReference type="RefSeq" id="WP_133465315.1">
    <property type="nucleotide sequence ID" value="NZ_SNWI01000005.1"/>
</dbReference>
<dbReference type="EMBL" id="SNWI01000005">
    <property type="protein sequence ID" value="TDO01414.1"/>
    <property type="molecule type" value="Genomic_DNA"/>
</dbReference>
<evidence type="ECO:0000313" key="2">
    <source>
        <dbReference type="EMBL" id="TDO01414.1"/>
    </source>
</evidence>
<dbReference type="InterPro" id="IPR005094">
    <property type="entry name" value="Endonuclease_MobA/VirD2"/>
</dbReference>
<proteinExistence type="predicted"/>